<reference evidence="2" key="1">
    <citation type="submission" date="2016-10" db="EMBL/GenBank/DDBJ databases">
        <authorList>
            <person name="Varghese N."/>
            <person name="Submissions S."/>
        </authorList>
    </citation>
    <scope>NUCLEOTIDE SEQUENCE [LARGE SCALE GENOMIC DNA]</scope>
    <source>
        <strain evidence="2">CGMCC 1.10370</strain>
    </source>
</reference>
<evidence type="ECO:0000313" key="2">
    <source>
        <dbReference type="Proteomes" id="UP000199672"/>
    </source>
</evidence>
<sequence>MGSGSDLKAGYLVIPIFFIEKTGFSLVSPDYFQSQLYCPRSLTGWPFMEEC</sequence>
<dbReference type="STRING" id="739143.SAMN05216297_102164"/>
<proteinExistence type="predicted"/>
<dbReference type="Proteomes" id="UP000199672">
    <property type="component" value="Unassembled WGS sequence"/>
</dbReference>
<dbReference type="EMBL" id="FOMH01000002">
    <property type="protein sequence ID" value="SFC75600.1"/>
    <property type="molecule type" value="Genomic_DNA"/>
</dbReference>
<gene>
    <name evidence="1" type="ORF">SAMN05216297_102164</name>
</gene>
<name>A0A1I1M1R0_9FLAO</name>
<accession>A0A1I1M1R0</accession>
<keyword evidence="2" id="KW-1185">Reference proteome</keyword>
<protein>
    <submittedName>
        <fullName evidence="1">Uncharacterized protein</fullName>
    </submittedName>
</protein>
<dbReference type="AlphaFoldDB" id="A0A1I1M1R0"/>
<evidence type="ECO:0000313" key="1">
    <source>
        <dbReference type="EMBL" id="SFC75600.1"/>
    </source>
</evidence>
<organism evidence="1 2">
    <name type="scientific">Flavobacterium phragmitis</name>
    <dbReference type="NCBI Taxonomy" id="739143"/>
    <lineage>
        <taxon>Bacteria</taxon>
        <taxon>Pseudomonadati</taxon>
        <taxon>Bacteroidota</taxon>
        <taxon>Flavobacteriia</taxon>
        <taxon>Flavobacteriales</taxon>
        <taxon>Flavobacteriaceae</taxon>
        <taxon>Flavobacterium</taxon>
    </lineage>
</organism>